<comment type="caution">
    <text evidence="2">The sequence shown here is derived from an EMBL/GenBank/DDBJ whole genome shotgun (WGS) entry which is preliminary data.</text>
</comment>
<evidence type="ECO:0000313" key="2">
    <source>
        <dbReference type="EMBL" id="CAG7728355.1"/>
    </source>
</evidence>
<dbReference type="EMBL" id="CAJVCH010162464">
    <property type="protein sequence ID" value="CAG7728355.1"/>
    <property type="molecule type" value="Genomic_DNA"/>
</dbReference>
<organism evidence="2 3">
    <name type="scientific">Allacma fusca</name>
    <dbReference type="NCBI Taxonomy" id="39272"/>
    <lineage>
        <taxon>Eukaryota</taxon>
        <taxon>Metazoa</taxon>
        <taxon>Ecdysozoa</taxon>
        <taxon>Arthropoda</taxon>
        <taxon>Hexapoda</taxon>
        <taxon>Collembola</taxon>
        <taxon>Symphypleona</taxon>
        <taxon>Sminthuridae</taxon>
        <taxon>Allacma</taxon>
    </lineage>
</organism>
<evidence type="ECO:0000313" key="3">
    <source>
        <dbReference type="Proteomes" id="UP000708208"/>
    </source>
</evidence>
<reference evidence="2" key="1">
    <citation type="submission" date="2021-06" db="EMBL/GenBank/DDBJ databases">
        <authorList>
            <person name="Hodson N. C."/>
            <person name="Mongue J. A."/>
            <person name="Jaron S. K."/>
        </authorList>
    </citation>
    <scope>NUCLEOTIDE SEQUENCE</scope>
</reference>
<feature type="signal peptide" evidence="1">
    <location>
        <begin position="1"/>
        <end position="21"/>
    </location>
</feature>
<evidence type="ECO:0000256" key="1">
    <source>
        <dbReference type="SAM" id="SignalP"/>
    </source>
</evidence>
<keyword evidence="3" id="KW-1185">Reference proteome</keyword>
<accession>A0A8J2JWW8</accession>
<name>A0A8J2JWW8_9HEXA</name>
<feature type="non-terminal residue" evidence="2">
    <location>
        <position position="1"/>
    </location>
</feature>
<keyword evidence="1" id="KW-0732">Signal</keyword>
<proteinExistence type="predicted"/>
<dbReference type="AlphaFoldDB" id="A0A8J2JWW8"/>
<protein>
    <submittedName>
        <fullName evidence="2">Uncharacterized protein</fullName>
    </submittedName>
</protein>
<feature type="chain" id="PRO_5035164871" evidence="1">
    <location>
        <begin position="22"/>
        <end position="77"/>
    </location>
</feature>
<dbReference type="Proteomes" id="UP000708208">
    <property type="component" value="Unassembled WGS sequence"/>
</dbReference>
<sequence length="77" mass="7402">MNSKLIIALLMAAVCVELNQGALNPIVRAGGYGRPGLGPKKPVPGNAVTAAPPAVTAAPPAVTAAPPAVTAAPPAVT</sequence>
<gene>
    <name evidence="2" type="ORF">AFUS01_LOCUS17141</name>
</gene>